<proteinExistence type="predicted"/>
<dbReference type="STRING" id="1205910.B005_4548"/>
<organism evidence="1 2">
    <name type="scientific">Nocardiopsis alba (strain ATCC BAA-2165 / BE74)</name>
    <dbReference type="NCBI Taxonomy" id="1205910"/>
    <lineage>
        <taxon>Bacteria</taxon>
        <taxon>Bacillati</taxon>
        <taxon>Actinomycetota</taxon>
        <taxon>Actinomycetes</taxon>
        <taxon>Streptosporangiales</taxon>
        <taxon>Nocardiopsidaceae</taxon>
        <taxon>Nocardiopsis</taxon>
    </lineage>
</organism>
<reference evidence="1 2" key="1">
    <citation type="journal article" date="2012" name="J. Bacteriol.">
        <title>Whole-Genome Sequence of Nocardiopsis alba Strain ATCC BAA-2165, Associated with Honeybees.</title>
        <authorList>
            <person name="Qiao J."/>
            <person name="Chen L."/>
            <person name="Li Y."/>
            <person name="Wang J."/>
            <person name="Zhang W."/>
            <person name="Chen S."/>
        </authorList>
    </citation>
    <scope>NUCLEOTIDE SEQUENCE [LARGE SCALE GENOMIC DNA]</scope>
    <source>
        <strain evidence="2">ATCC BAA-2165 / BE74</strain>
    </source>
</reference>
<evidence type="ECO:0000313" key="1">
    <source>
        <dbReference type="EMBL" id="AFR07871.1"/>
    </source>
</evidence>
<protein>
    <submittedName>
        <fullName evidence="1">Uncharacterized protein</fullName>
    </submittedName>
</protein>
<name>J7L565_NOCAA</name>
<dbReference type="EMBL" id="CP003788">
    <property type="protein sequence ID" value="AFR07871.1"/>
    <property type="molecule type" value="Genomic_DNA"/>
</dbReference>
<sequence>MLAHHRVHCPCPGRVMRPGSVLVTRVSERHETFRSRQLSPPENPLFTFCPSTVPQGATDTSGSAHTRVGEGGRTMVKFFGGVPLPATTRR</sequence>
<gene>
    <name evidence="1" type="ordered locus">B005_4548</name>
</gene>
<dbReference type="PATRIC" id="fig|1205910.3.peg.4293"/>
<dbReference type="HOGENOM" id="CLU_2437850_0_0_11"/>
<dbReference type="KEGG" id="nal:B005_4548"/>
<accession>J7L565</accession>
<dbReference type="AlphaFoldDB" id="J7L565"/>
<evidence type="ECO:0000313" key="2">
    <source>
        <dbReference type="Proteomes" id="UP000003779"/>
    </source>
</evidence>
<reference evidence="2" key="2">
    <citation type="submission" date="2012-08" db="EMBL/GenBank/DDBJ databases">
        <title>Whole-genome sequence of Nocardiopsis alba strain ATCC BAA-2165 associated with honeybees.</title>
        <authorList>
            <person name="Qiao J."/>
            <person name="Chen L."/>
            <person name="Li Y."/>
            <person name="Wang J."/>
            <person name="Zhang W."/>
            <person name="Chen S."/>
        </authorList>
    </citation>
    <scope>NUCLEOTIDE SEQUENCE [LARGE SCALE GENOMIC DNA]</scope>
    <source>
        <strain evidence="2">ATCC BAA-2165 / BE74</strain>
    </source>
</reference>
<dbReference type="Proteomes" id="UP000003779">
    <property type="component" value="Chromosome"/>
</dbReference>